<dbReference type="InterPro" id="IPR036026">
    <property type="entry name" value="Seven-hairpin_glycosidases"/>
</dbReference>
<feature type="region of interest" description="Disordered" evidence="7">
    <location>
        <begin position="63"/>
        <end position="136"/>
    </location>
</feature>
<comment type="caution">
    <text evidence="8">The sequence shown here is derived from an EMBL/GenBank/DDBJ whole genome shotgun (WGS) entry which is preliminary data.</text>
</comment>
<dbReference type="SUPFAM" id="SSF48225">
    <property type="entry name" value="Seven-hairpin glycosidases"/>
    <property type="match status" value="1"/>
</dbReference>
<feature type="compositionally biased region" description="Polar residues" evidence="7">
    <location>
        <begin position="846"/>
        <end position="860"/>
    </location>
</feature>
<feature type="compositionally biased region" description="Basic and acidic residues" evidence="7">
    <location>
        <begin position="113"/>
        <end position="135"/>
    </location>
</feature>
<dbReference type="EMBL" id="JARVKF010000440">
    <property type="protein sequence ID" value="KAK9413371.1"/>
    <property type="molecule type" value="Genomic_DNA"/>
</dbReference>
<dbReference type="Pfam" id="PF01532">
    <property type="entry name" value="Glyco_hydro_47"/>
    <property type="match status" value="1"/>
</dbReference>
<organism evidence="8 9">
    <name type="scientific">Seiridium unicorne</name>
    <dbReference type="NCBI Taxonomy" id="138068"/>
    <lineage>
        <taxon>Eukaryota</taxon>
        <taxon>Fungi</taxon>
        <taxon>Dikarya</taxon>
        <taxon>Ascomycota</taxon>
        <taxon>Pezizomycotina</taxon>
        <taxon>Sordariomycetes</taxon>
        <taxon>Xylariomycetidae</taxon>
        <taxon>Amphisphaeriales</taxon>
        <taxon>Sporocadaceae</taxon>
        <taxon>Seiridium</taxon>
    </lineage>
</organism>
<dbReference type="PANTHER" id="PTHR11742:SF103">
    <property type="entry name" value="ENDOPLASMIC RETICULUM MANNOSIDASE MNL2-RELATED"/>
    <property type="match status" value="1"/>
</dbReference>
<feature type="region of interest" description="Disordered" evidence="7">
    <location>
        <begin position="774"/>
        <end position="864"/>
    </location>
</feature>
<comment type="cofactor">
    <cofactor evidence="1">
        <name>Ca(2+)</name>
        <dbReference type="ChEBI" id="CHEBI:29108"/>
    </cofactor>
</comment>
<feature type="compositionally biased region" description="Basic and acidic residues" evidence="7">
    <location>
        <begin position="76"/>
        <end position="96"/>
    </location>
</feature>
<feature type="compositionally biased region" description="Acidic residues" evidence="7">
    <location>
        <begin position="807"/>
        <end position="817"/>
    </location>
</feature>
<evidence type="ECO:0000256" key="1">
    <source>
        <dbReference type="ARBA" id="ARBA00001913"/>
    </source>
</evidence>
<gene>
    <name evidence="8" type="ORF">SUNI508_02570</name>
</gene>
<accession>A0ABR2UFQ6</accession>
<feature type="compositionally biased region" description="Basic and acidic residues" evidence="7">
    <location>
        <begin position="902"/>
        <end position="912"/>
    </location>
</feature>
<comment type="pathway">
    <text evidence="2">Protein modification; protein glycosylation.</text>
</comment>
<evidence type="ECO:0000256" key="4">
    <source>
        <dbReference type="ARBA" id="ARBA00022801"/>
    </source>
</evidence>
<feature type="compositionally biased region" description="Basic and acidic residues" evidence="7">
    <location>
        <begin position="832"/>
        <end position="844"/>
    </location>
</feature>
<dbReference type="PANTHER" id="PTHR11742">
    <property type="entry name" value="MANNOSYL-OLIGOSACCHARIDE ALPHA-1,2-MANNOSIDASE-RELATED"/>
    <property type="match status" value="1"/>
</dbReference>
<sequence length="1041" mass="116035">MFRIRRYRVYMIFAAVALFLLYRMTLNTDWEALSKPIDYATEAKSKLEAASKILNTDAGEAAGDLGIQRKRPQQKPLKEQEKEEVKVQIPDLKDSEPGDVAADYTLPTTTTAKEPKTEPTSADDKKVDTDPKTAEEPTVVIPDRKTPHQIWEELAEEERVEKERIAALEKHKPAKGGLKTLTKTKTTSTSTIHWTKPTEVFPIASESLITLPTGKPKTIPKIQHAFKKESEEDRQKREERLDIVKLEMKRAWTGYKTYAWMHDELSPVTQKFRDPFCGWAATLVDSLDTLWIMGMKEEFDEAVKAVAKIDFTTASRTEIPVFETTIRYLGGFLGAYDVSGGKEGGYDILIEKAVELAEILMGVFDTPNRMPILYYNWKPAFMGSARRASTGVSVAELGSLLMEFTRLAQVTGENKYYDAVARITDALEEWQSRPGGTAIPGIFPEHVDASGCNRTAARDAELKLSEEQAAKVQSVLDTPADYTGREYTQDSNPAASEATVPDLALPDKARRLGGKKPKGPKRRALDVDQDEDLYDHPLTIKTGSVAQTQKVLTAAQIPSAPDLYEQMMIDKVTAEAYTIPELAEVCYPQGLTNGGWGRDSYSMGGSQDSTYEYFPKQFLLLGGLEPKYETIHLKVADAVKKWLLYRPMVPGNRDILFSAKVTSAGNPEKDLMSEFEVTHLTCFLGGMFGMAGKIFGDRVDVEIGKRLTDGCVWAYESMPTGIMPEGATVVPCAEAGNCKWNETLWHQYLDPLWNTRERQIDDYYKRKAEAKAKAAKDKQTELQREADTEMDDIPETSGEFGSLPDTFDADGLPDVDDGFLGTASDTSDELGPLEKRGLDTEPTAKLETSSNDNSPPTKTAKTLALEDSVGDRDILVTGGAGRVGKPVQNGAAQVPLADDDEDRTKPDPKRPLTHEEYVKQRLTNEKTPPGFVSIPHKHYILRPEAIESVWYMYRITGDPTWQDKGWNMFESVIAATQTEAGHSAITNVLMPGSDKEDAMESFWLAETLKYFYLLYTTPDVISLDDYVLNTEAHPFKRPVPA</sequence>
<proteinExistence type="inferred from homology"/>
<dbReference type="InterPro" id="IPR050749">
    <property type="entry name" value="Glycosyl_Hydrolase_47"/>
</dbReference>
<dbReference type="InterPro" id="IPR012341">
    <property type="entry name" value="6hp_glycosidase-like_sf"/>
</dbReference>
<evidence type="ECO:0000256" key="6">
    <source>
        <dbReference type="RuleBase" id="RU361193"/>
    </source>
</evidence>
<dbReference type="Proteomes" id="UP001408356">
    <property type="component" value="Unassembled WGS sequence"/>
</dbReference>
<keyword evidence="4 6" id="KW-0378">Hydrolase</keyword>
<comment type="similarity">
    <text evidence="3 6">Belongs to the glycosyl hydrolase 47 family.</text>
</comment>
<feature type="region of interest" description="Disordered" evidence="7">
    <location>
        <begin position="876"/>
        <end position="912"/>
    </location>
</feature>
<evidence type="ECO:0000313" key="8">
    <source>
        <dbReference type="EMBL" id="KAK9413371.1"/>
    </source>
</evidence>
<reference evidence="8 9" key="1">
    <citation type="journal article" date="2024" name="J. Plant Pathol.">
        <title>Sequence and assembly of the genome of Seiridium unicorne, isolate CBS 538.82, causal agent of cypress canker disease.</title>
        <authorList>
            <person name="Scali E."/>
            <person name="Rocca G.D."/>
            <person name="Danti R."/>
            <person name="Garbelotto M."/>
            <person name="Barberini S."/>
            <person name="Baroncelli R."/>
            <person name="Emiliani G."/>
        </authorList>
    </citation>
    <scope>NUCLEOTIDE SEQUENCE [LARGE SCALE GENOMIC DNA]</scope>
    <source>
        <strain evidence="8 9">BM-138-508</strain>
    </source>
</reference>
<name>A0ABR2UFQ6_9PEZI</name>
<keyword evidence="9" id="KW-1185">Reference proteome</keyword>
<keyword evidence="6" id="KW-0326">Glycosidase</keyword>
<evidence type="ECO:0000313" key="9">
    <source>
        <dbReference type="Proteomes" id="UP001408356"/>
    </source>
</evidence>
<dbReference type="InterPro" id="IPR001382">
    <property type="entry name" value="Glyco_hydro_47"/>
</dbReference>
<feature type="compositionally biased region" description="Basic and acidic residues" evidence="7">
    <location>
        <begin position="774"/>
        <end position="787"/>
    </location>
</feature>
<dbReference type="Gene3D" id="1.50.10.10">
    <property type="match status" value="3"/>
</dbReference>
<dbReference type="EC" id="3.2.1.-" evidence="6"/>
<dbReference type="PRINTS" id="PR00747">
    <property type="entry name" value="GLYHDRLASE47"/>
</dbReference>
<evidence type="ECO:0000256" key="7">
    <source>
        <dbReference type="SAM" id="MobiDB-lite"/>
    </source>
</evidence>
<protein>
    <recommendedName>
        <fullName evidence="6">alpha-1,2-Mannosidase</fullName>
        <ecNumber evidence="6">3.2.1.-</ecNumber>
    </recommendedName>
</protein>
<evidence type="ECO:0000256" key="3">
    <source>
        <dbReference type="ARBA" id="ARBA00007658"/>
    </source>
</evidence>
<evidence type="ECO:0000256" key="5">
    <source>
        <dbReference type="ARBA" id="ARBA00023157"/>
    </source>
</evidence>
<keyword evidence="5" id="KW-1015">Disulfide bond</keyword>
<feature type="region of interest" description="Disordered" evidence="7">
    <location>
        <begin position="476"/>
        <end position="498"/>
    </location>
</feature>
<evidence type="ECO:0000256" key="2">
    <source>
        <dbReference type="ARBA" id="ARBA00004922"/>
    </source>
</evidence>